<accession>A0A8H4LGZ2</accession>
<name>A0A8H4LGZ2_9HYPO</name>
<gene>
    <name evidence="2" type="ORF">FALBO_3616</name>
</gene>
<comment type="caution">
    <text evidence="2">The sequence shown here is derived from an EMBL/GenBank/DDBJ whole genome shotgun (WGS) entry which is preliminary data.</text>
</comment>
<reference evidence="2 3" key="1">
    <citation type="submission" date="2020-01" db="EMBL/GenBank/DDBJ databases">
        <title>Identification and distribution of gene clusters putatively required for synthesis of sphingolipid metabolism inhibitors in phylogenetically diverse species of the filamentous fungus Fusarium.</title>
        <authorList>
            <person name="Kim H.-S."/>
            <person name="Busman M."/>
            <person name="Brown D.W."/>
            <person name="Divon H."/>
            <person name="Uhlig S."/>
            <person name="Proctor R.H."/>
        </authorList>
    </citation>
    <scope>NUCLEOTIDE SEQUENCE [LARGE SCALE GENOMIC DNA]</scope>
    <source>
        <strain evidence="2 3">NRRL 20459</strain>
    </source>
</reference>
<evidence type="ECO:0000256" key="1">
    <source>
        <dbReference type="SAM" id="MobiDB-lite"/>
    </source>
</evidence>
<feature type="non-terminal residue" evidence="2">
    <location>
        <position position="1"/>
    </location>
</feature>
<sequence length="283" mass="31175">MDASLVSPRDAILGCLLWLRLRFPELFVLLRLGKALCCVRPTPPASTARKHGPSFSFPSSTSSSQPPPPPPLLRPLHRSPIVILQITSVWSRLSSLRWPRGPVPLPLPPGADGHTNALNRFEHYKSRAANHDQVLHDLAAAAEWERTAANLSDNSAFAELWAAAHGRDRSFNNLELGILTYQTDNGDDEAPAEEELTILPSPPPPTISHCLANYLHPFGRRVLSDMFIARRTMLTTRRCGSSSPRFQTVNIPAIAISPLNMATKKINKSTIPKAKRQVSAETK</sequence>
<evidence type="ECO:0000313" key="2">
    <source>
        <dbReference type="EMBL" id="KAF4469465.1"/>
    </source>
</evidence>
<feature type="region of interest" description="Disordered" evidence="1">
    <location>
        <begin position="43"/>
        <end position="72"/>
    </location>
</feature>
<protein>
    <submittedName>
        <fullName evidence="2">Uncharacterized protein</fullName>
    </submittedName>
</protein>
<dbReference type="AlphaFoldDB" id="A0A8H4LGZ2"/>
<keyword evidence="3" id="KW-1185">Reference proteome</keyword>
<dbReference type="Proteomes" id="UP000554235">
    <property type="component" value="Unassembled WGS sequence"/>
</dbReference>
<organism evidence="2 3">
    <name type="scientific">Fusarium albosuccineum</name>
    <dbReference type="NCBI Taxonomy" id="1237068"/>
    <lineage>
        <taxon>Eukaryota</taxon>
        <taxon>Fungi</taxon>
        <taxon>Dikarya</taxon>
        <taxon>Ascomycota</taxon>
        <taxon>Pezizomycotina</taxon>
        <taxon>Sordariomycetes</taxon>
        <taxon>Hypocreomycetidae</taxon>
        <taxon>Hypocreales</taxon>
        <taxon>Nectriaceae</taxon>
        <taxon>Fusarium</taxon>
        <taxon>Fusarium decemcellulare species complex</taxon>
    </lineage>
</organism>
<proteinExistence type="predicted"/>
<evidence type="ECO:0000313" key="3">
    <source>
        <dbReference type="Proteomes" id="UP000554235"/>
    </source>
</evidence>
<dbReference type="EMBL" id="JAADYS010000469">
    <property type="protein sequence ID" value="KAF4469465.1"/>
    <property type="molecule type" value="Genomic_DNA"/>
</dbReference>
<feature type="compositionally biased region" description="Low complexity" evidence="1">
    <location>
        <begin position="53"/>
        <end position="64"/>
    </location>
</feature>